<dbReference type="InterPro" id="IPR049174">
    <property type="entry name" value="Beta-AFase-like"/>
</dbReference>
<dbReference type="Pfam" id="PF20736">
    <property type="entry name" value="Glyco_hydro127M"/>
    <property type="match status" value="1"/>
</dbReference>
<reference evidence="4 5" key="1">
    <citation type="submission" date="2017-07" db="EMBL/GenBank/DDBJ databases">
        <title>Flavobacterium cyanobacteriorum sp. nov., isolated from cyanobacterial aggregates in a eutrophic lake.</title>
        <authorList>
            <person name="Cai H."/>
        </authorList>
    </citation>
    <scope>NUCLEOTIDE SEQUENCE [LARGE SCALE GENOMIC DNA]</scope>
    <source>
        <strain evidence="4 5">TH167</strain>
    </source>
</reference>
<evidence type="ECO:0008006" key="6">
    <source>
        <dbReference type="Google" id="ProtNLM"/>
    </source>
</evidence>
<evidence type="ECO:0000256" key="1">
    <source>
        <dbReference type="SAM" id="SignalP"/>
    </source>
</evidence>
<evidence type="ECO:0000313" key="4">
    <source>
        <dbReference type="EMBL" id="OYQ44345.1"/>
    </source>
</evidence>
<organism evidence="4 5">
    <name type="scientific">Flavobacterium aurantiibacter</name>
    <dbReference type="NCBI Taxonomy" id="2023067"/>
    <lineage>
        <taxon>Bacteria</taxon>
        <taxon>Pseudomonadati</taxon>
        <taxon>Bacteroidota</taxon>
        <taxon>Flavobacteriia</taxon>
        <taxon>Flavobacteriales</taxon>
        <taxon>Flavobacteriaceae</taxon>
        <taxon>Flavobacterium</taxon>
    </lineage>
</organism>
<keyword evidence="1" id="KW-0732">Signal</keyword>
<feature type="signal peptide" evidence="1">
    <location>
        <begin position="1"/>
        <end position="18"/>
    </location>
</feature>
<evidence type="ECO:0000259" key="2">
    <source>
        <dbReference type="Pfam" id="PF07944"/>
    </source>
</evidence>
<comment type="caution">
    <text evidence="4">The sequence shown here is derived from an EMBL/GenBank/DDBJ whole genome shotgun (WGS) entry which is preliminary data.</text>
</comment>
<feature type="domain" description="Non-reducing end beta-L-arabinofuranosidase-like GH127 middle" evidence="3">
    <location>
        <begin position="447"/>
        <end position="534"/>
    </location>
</feature>
<dbReference type="Proteomes" id="UP000216035">
    <property type="component" value="Unassembled WGS sequence"/>
</dbReference>
<keyword evidence="5" id="KW-1185">Reference proteome</keyword>
<evidence type="ECO:0000313" key="5">
    <source>
        <dbReference type="Proteomes" id="UP000216035"/>
    </source>
</evidence>
<dbReference type="AlphaFoldDB" id="A0A255ZTV8"/>
<dbReference type="InterPro" id="IPR012878">
    <property type="entry name" value="Beta-AFase-like_GH127_cat"/>
</dbReference>
<evidence type="ECO:0000259" key="3">
    <source>
        <dbReference type="Pfam" id="PF20736"/>
    </source>
</evidence>
<dbReference type="EMBL" id="NOXX01000192">
    <property type="protein sequence ID" value="OYQ44345.1"/>
    <property type="molecule type" value="Genomic_DNA"/>
</dbReference>
<proteinExistence type="predicted"/>
<name>A0A255ZTV8_9FLAO</name>
<dbReference type="PANTHER" id="PTHR43465">
    <property type="entry name" value="DUF1680 DOMAIN PROTEIN (AFU_ORTHOLOGUE AFUA_1G08910)"/>
    <property type="match status" value="1"/>
</dbReference>
<dbReference type="RefSeq" id="WP_094486181.1">
    <property type="nucleotide sequence ID" value="NZ_NOXX01000192.1"/>
</dbReference>
<dbReference type="Pfam" id="PF07944">
    <property type="entry name" value="Beta-AFase-like_GH127_cat"/>
    <property type="match status" value="1"/>
</dbReference>
<gene>
    <name evidence="4" type="ORF">CHX27_07685</name>
</gene>
<dbReference type="PANTHER" id="PTHR43465:SF2">
    <property type="entry name" value="DUF1680 DOMAIN PROTEIN (AFU_ORTHOLOGUE AFUA_1G08910)"/>
    <property type="match status" value="1"/>
</dbReference>
<accession>A0A255ZTV8</accession>
<dbReference type="InterPro" id="IPR049046">
    <property type="entry name" value="Beta-AFase-like_GH127_middle"/>
</dbReference>
<feature type="chain" id="PRO_5013373220" description="Glycosyl hydrolase" evidence="1">
    <location>
        <begin position="19"/>
        <end position="633"/>
    </location>
</feature>
<dbReference type="OrthoDB" id="9757939at2"/>
<protein>
    <recommendedName>
        <fullName evidence="6">Glycosyl hydrolase</fullName>
    </recommendedName>
</protein>
<feature type="domain" description="Non-reducing end beta-L-arabinofuranosidase-like GH127 catalytic" evidence="2">
    <location>
        <begin position="101"/>
        <end position="433"/>
    </location>
</feature>
<sequence>MKKIVIIIFLVQFLSAKAQQSEKFQSLPFGSVKPQGWLRTQMQADIEGFVGNLDKIVPELINDPIYSSERLGKHSKAKDLGNMKEGDAAGDDQYKWWNSETQSNWWDGYLRNVLLLNDEEGILKVEAYVKRILQTQDADGYLGIYDKDLRYQFQSENGELWAKATLYRGLLAYSEYSNDKTVFFAIERAVDNVMQAYPIHNSSPFSSGTGFNGGVSHGLTFTDVLERLFYHTQNEKYREYALFLYRDFSNTFQTEADAQLKNVLNDKYLLQSHGVHTFEHIRTLIIAKYAAKDGALDVALSRYLEKIKSVVTVSGGAIGDEWIAQRTADASHTGYEYCSLEELLDSYCLLLQKTGSAVVADEVENIFYNAAQGSRHPEKSYIAYLKTDNSFEMLGTKNGEVEPDRKLTRYKYSAAHQDVAVCCNPNAGRISPYFVQNSWMRENESTLVATLLVPNVLETTVNGSSVKIVNETNYPYENKMTVRIRLSAPTSLVIKIRKPAWATQVLTNERFVYDDNYIKIERVFKENDFIELEFKTEVQIKKSAKNEHYFAYGALLYAKYIDSQEIAGRTYGSKFTDVMYQPTETIQYHFIDEHRAKYKKNEIVVRLFNSQSNRIEKVSLVPFGKTILRQAAF</sequence>